<name>A0ACC0CCX3_CATRO</name>
<organism evidence="1 2">
    <name type="scientific">Catharanthus roseus</name>
    <name type="common">Madagascar periwinkle</name>
    <name type="synonym">Vinca rosea</name>
    <dbReference type="NCBI Taxonomy" id="4058"/>
    <lineage>
        <taxon>Eukaryota</taxon>
        <taxon>Viridiplantae</taxon>
        <taxon>Streptophyta</taxon>
        <taxon>Embryophyta</taxon>
        <taxon>Tracheophyta</taxon>
        <taxon>Spermatophyta</taxon>
        <taxon>Magnoliopsida</taxon>
        <taxon>eudicotyledons</taxon>
        <taxon>Gunneridae</taxon>
        <taxon>Pentapetalae</taxon>
        <taxon>asterids</taxon>
        <taxon>lamiids</taxon>
        <taxon>Gentianales</taxon>
        <taxon>Apocynaceae</taxon>
        <taxon>Rauvolfioideae</taxon>
        <taxon>Vinceae</taxon>
        <taxon>Catharanthinae</taxon>
        <taxon>Catharanthus</taxon>
    </lineage>
</organism>
<accession>A0ACC0CCX3</accession>
<keyword evidence="2" id="KW-1185">Reference proteome</keyword>
<dbReference type="Proteomes" id="UP001060085">
    <property type="component" value="Linkage Group LG01"/>
</dbReference>
<sequence length="116" mass="12501">MSKDEENAIFITDAQPKRVSTFKKMARLTANATGTSIRALLEPIANTEHNAAIPRMGRFTVEYGELLAIIEGCSIGSSLDDRIVIESDSLLVVNSLISNSEEISDLGSLSSVFVVV</sequence>
<dbReference type="EMBL" id="CM044701">
    <property type="protein sequence ID" value="KAI5682823.1"/>
    <property type="molecule type" value="Genomic_DNA"/>
</dbReference>
<gene>
    <name evidence="1" type="ORF">M9H77_04051</name>
</gene>
<evidence type="ECO:0000313" key="2">
    <source>
        <dbReference type="Proteomes" id="UP001060085"/>
    </source>
</evidence>
<reference evidence="2" key="1">
    <citation type="journal article" date="2023" name="Nat. Plants">
        <title>Single-cell RNA sequencing provides a high-resolution roadmap for understanding the multicellular compartmentation of specialized metabolism.</title>
        <authorList>
            <person name="Sun S."/>
            <person name="Shen X."/>
            <person name="Li Y."/>
            <person name="Li Y."/>
            <person name="Wang S."/>
            <person name="Li R."/>
            <person name="Zhang H."/>
            <person name="Shen G."/>
            <person name="Guo B."/>
            <person name="Wei J."/>
            <person name="Xu J."/>
            <person name="St-Pierre B."/>
            <person name="Chen S."/>
            <person name="Sun C."/>
        </authorList>
    </citation>
    <scope>NUCLEOTIDE SEQUENCE [LARGE SCALE GENOMIC DNA]</scope>
</reference>
<protein>
    <submittedName>
        <fullName evidence="1">Uncharacterized protein</fullName>
    </submittedName>
</protein>
<proteinExistence type="predicted"/>
<comment type="caution">
    <text evidence="1">The sequence shown here is derived from an EMBL/GenBank/DDBJ whole genome shotgun (WGS) entry which is preliminary data.</text>
</comment>
<evidence type="ECO:0000313" key="1">
    <source>
        <dbReference type="EMBL" id="KAI5682823.1"/>
    </source>
</evidence>